<proteinExistence type="inferred from homology"/>
<dbReference type="InterPro" id="IPR000182">
    <property type="entry name" value="GNAT_dom"/>
</dbReference>
<keyword evidence="2 5" id="KW-0963">Cytoplasm</keyword>
<accession>A0A6N4TLI3</accession>
<evidence type="ECO:0000313" key="7">
    <source>
        <dbReference type="EMBL" id="BBK22932.1"/>
    </source>
</evidence>
<keyword evidence="3 7" id="KW-0808">Transferase</keyword>
<dbReference type="Pfam" id="PF00583">
    <property type="entry name" value="Acetyltransf_1"/>
    <property type="match status" value="1"/>
</dbReference>
<keyword evidence="8" id="KW-1185">Reference proteome</keyword>
<dbReference type="CDD" id="cd04301">
    <property type="entry name" value="NAT_SF"/>
    <property type="match status" value="1"/>
</dbReference>
<evidence type="ECO:0000256" key="2">
    <source>
        <dbReference type="ARBA" id="ARBA00022490"/>
    </source>
</evidence>
<evidence type="ECO:0000313" key="8">
    <source>
        <dbReference type="Proteomes" id="UP000464754"/>
    </source>
</evidence>
<evidence type="ECO:0000256" key="1">
    <source>
        <dbReference type="ARBA" id="ARBA00005395"/>
    </source>
</evidence>
<comment type="catalytic activity">
    <reaction evidence="5">
        <text>N-terminal L-alanyl-[ribosomal protein bS18] + acetyl-CoA = N-terminal N(alpha)-acetyl-L-alanyl-[ribosomal protein bS18] + CoA + H(+)</text>
        <dbReference type="Rhea" id="RHEA:43756"/>
        <dbReference type="Rhea" id="RHEA-COMP:10676"/>
        <dbReference type="Rhea" id="RHEA-COMP:10677"/>
        <dbReference type="ChEBI" id="CHEBI:15378"/>
        <dbReference type="ChEBI" id="CHEBI:57287"/>
        <dbReference type="ChEBI" id="CHEBI:57288"/>
        <dbReference type="ChEBI" id="CHEBI:64718"/>
        <dbReference type="ChEBI" id="CHEBI:83683"/>
        <dbReference type="EC" id="2.3.1.266"/>
    </reaction>
</comment>
<evidence type="ECO:0000256" key="3">
    <source>
        <dbReference type="ARBA" id="ARBA00022679"/>
    </source>
</evidence>
<dbReference type="EMBL" id="AP019695">
    <property type="protein sequence ID" value="BBK22932.1"/>
    <property type="molecule type" value="Genomic_DNA"/>
</dbReference>
<dbReference type="InterPro" id="IPR050680">
    <property type="entry name" value="YpeA/RimI_acetyltransf"/>
</dbReference>
<dbReference type="Proteomes" id="UP000464754">
    <property type="component" value="Chromosome"/>
</dbReference>
<dbReference type="KEGG" id="aarg:Aargi30884_18350"/>
<keyword evidence="4" id="KW-0012">Acyltransferase</keyword>
<dbReference type="SUPFAM" id="SSF55729">
    <property type="entry name" value="Acyl-CoA N-acyltransferases (Nat)"/>
    <property type="match status" value="1"/>
</dbReference>
<evidence type="ECO:0000256" key="4">
    <source>
        <dbReference type="ARBA" id="ARBA00023315"/>
    </source>
</evidence>
<evidence type="ECO:0000256" key="5">
    <source>
        <dbReference type="RuleBase" id="RU363094"/>
    </source>
</evidence>
<protein>
    <recommendedName>
        <fullName evidence="5">[Ribosomal protein bS18]-alanine N-acetyltransferase</fullName>
        <ecNumber evidence="5">2.3.1.266</ecNumber>
    </recommendedName>
</protein>
<dbReference type="NCBIfam" id="TIGR01575">
    <property type="entry name" value="rimI"/>
    <property type="match status" value="1"/>
</dbReference>
<dbReference type="PANTHER" id="PTHR43420">
    <property type="entry name" value="ACETYLTRANSFERASE"/>
    <property type="match status" value="1"/>
</dbReference>
<dbReference type="GO" id="GO:0005737">
    <property type="term" value="C:cytoplasm"/>
    <property type="evidence" value="ECO:0007669"/>
    <property type="project" value="UniProtKB-SubCell"/>
</dbReference>
<reference evidence="8" key="1">
    <citation type="submission" date="2019-05" db="EMBL/GenBank/DDBJ databases">
        <title>Complete genome sequencing of Absiella argi strain JCM 30884.</title>
        <authorList>
            <person name="Sakamoto M."/>
            <person name="Murakami T."/>
            <person name="Mori H."/>
        </authorList>
    </citation>
    <scope>NUCLEOTIDE SEQUENCE [LARGE SCALE GENOMIC DNA]</scope>
    <source>
        <strain evidence="8">JCM 30884</strain>
    </source>
</reference>
<comment type="subcellular location">
    <subcellularLocation>
        <location evidence="5">Cytoplasm</location>
    </subcellularLocation>
</comment>
<dbReference type="EC" id="2.3.1.266" evidence="5"/>
<dbReference type="InterPro" id="IPR016181">
    <property type="entry name" value="Acyl_CoA_acyltransferase"/>
</dbReference>
<dbReference type="PANTHER" id="PTHR43420:SF44">
    <property type="entry name" value="ACETYLTRANSFERASE YPEA"/>
    <property type="match status" value="1"/>
</dbReference>
<dbReference type="Gene3D" id="3.40.630.30">
    <property type="match status" value="1"/>
</dbReference>
<comment type="function">
    <text evidence="5">Acetylates the N-terminal alanine of ribosomal protein bS18.</text>
</comment>
<dbReference type="AlphaFoldDB" id="A0A6N4TLI3"/>
<organism evidence="7 8">
    <name type="scientific">Amedibacterium intestinale</name>
    <dbReference type="NCBI Taxonomy" id="2583452"/>
    <lineage>
        <taxon>Bacteria</taxon>
        <taxon>Bacillati</taxon>
        <taxon>Bacillota</taxon>
        <taxon>Erysipelotrichia</taxon>
        <taxon>Erysipelotrichales</taxon>
        <taxon>Erysipelotrichaceae</taxon>
        <taxon>Amedibacterium</taxon>
    </lineage>
</organism>
<evidence type="ECO:0000259" key="6">
    <source>
        <dbReference type="PROSITE" id="PS51186"/>
    </source>
</evidence>
<gene>
    <name evidence="7" type="ORF">Aargi30884_18350</name>
</gene>
<feature type="domain" description="N-acetyltransferase" evidence="6">
    <location>
        <begin position="1"/>
        <end position="145"/>
    </location>
</feature>
<dbReference type="PROSITE" id="PS51186">
    <property type="entry name" value="GNAT"/>
    <property type="match status" value="1"/>
</dbReference>
<name>A0A6N4TLI3_9FIRM</name>
<dbReference type="InterPro" id="IPR006464">
    <property type="entry name" value="AcTrfase_RimI/Ard1"/>
</dbReference>
<dbReference type="RefSeq" id="WP_115716573.1">
    <property type="nucleotide sequence ID" value="NZ_AP019695.1"/>
</dbReference>
<dbReference type="GO" id="GO:0008999">
    <property type="term" value="F:protein-N-terminal-alanine acetyltransferase activity"/>
    <property type="evidence" value="ECO:0007669"/>
    <property type="project" value="UniProtKB-EC"/>
</dbReference>
<comment type="similarity">
    <text evidence="1 5">Belongs to the acetyltransferase family. RimI subfamily.</text>
</comment>
<sequence>MIREMKIEDCSIVSQIDAQCFPVPWSEEQYKREFNENEFAYLYVLEDHNEIIGFIDFWITFDSCQLAKIAVLPSYRGKHYAHLLMDKMIERAQQENCEIISLEVRVSNTAAHKLYEAYDFIKVNVRKQYYQDNGEDADFLIKAIGGNCE</sequence>